<evidence type="ECO:0000256" key="1">
    <source>
        <dbReference type="SAM" id="MobiDB-lite"/>
    </source>
</evidence>
<gene>
    <name evidence="2" type="ORF">LARSCL_LOCUS16347</name>
</gene>
<organism evidence="2 3">
    <name type="scientific">Larinioides sclopetarius</name>
    <dbReference type="NCBI Taxonomy" id="280406"/>
    <lineage>
        <taxon>Eukaryota</taxon>
        <taxon>Metazoa</taxon>
        <taxon>Ecdysozoa</taxon>
        <taxon>Arthropoda</taxon>
        <taxon>Chelicerata</taxon>
        <taxon>Arachnida</taxon>
        <taxon>Araneae</taxon>
        <taxon>Araneomorphae</taxon>
        <taxon>Entelegynae</taxon>
        <taxon>Araneoidea</taxon>
        <taxon>Araneidae</taxon>
        <taxon>Larinioides</taxon>
    </lineage>
</organism>
<comment type="caution">
    <text evidence="2">The sequence shown here is derived from an EMBL/GenBank/DDBJ whole genome shotgun (WGS) entry which is preliminary data.</text>
</comment>
<protein>
    <submittedName>
        <fullName evidence="2">Uncharacterized protein</fullName>
    </submittedName>
</protein>
<dbReference type="Proteomes" id="UP001497382">
    <property type="component" value="Unassembled WGS sequence"/>
</dbReference>
<evidence type="ECO:0000313" key="2">
    <source>
        <dbReference type="EMBL" id="CAL1290216.1"/>
    </source>
</evidence>
<dbReference type="EMBL" id="CAXIEN010000261">
    <property type="protein sequence ID" value="CAL1290216.1"/>
    <property type="molecule type" value="Genomic_DNA"/>
</dbReference>
<feature type="region of interest" description="Disordered" evidence="1">
    <location>
        <begin position="128"/>
        <end position="148"/>
    </location>
</feature>
<dbReference type="AlphaFoldDB" id="A0AAV2B1R8"/>
<accession>A0AAV2B1R8</accession>
<sequence length="154" mass="17373">MLSSCFFRIVNFQYKEGPCKCLCPSHLKQWDVTLDIEAMLKWEINNLVTTAKPAKSNPSPTKASQVVIISTRKLKLLTHLEPPSTDRTEDASQRAHFLVTSHHLLRIQLSDGTEDATPRDASSLTYQVTSHQPTHRAPLPPYGTRRDIPEIILS</sequence>
<name>A0AAV2B1R8_9ARAC</name>
<keyword evidence="3" id="KW-1185">Reference proteome</keyword>
<evidence type="ECO:0000313" key="3">
    <source>
        <dbReference type="Proteomes" id="UP001497382"/>
    </source>
</evidence>
<reference evidence="2 3" key="1">
    <citation type="submission" date="2024-04" db="EMBL/GenBank/DDBJ databases">
        <authorList>
            <person name="Rising A."/>
            <person name="Reimegard J."/>
            <person name="Sonavane S."/>
            <person name="Akerstrom W."/>
            <person name="Nylinder S."/>
            <person name="Hedman E."/>
            <person name="Kallberg Y."/>
        </authorList>
    </citation>
    <scope>NUCLEOTIDE SEQUENCE [LARGE SCALE GENOMIC DNA]</scope>
</reference>
<proteinExistence type="predicted"/>